<sequence length="76" mass="8826">DEKGMVMDFKDLKAMLKEIVSKLDHKYINDLPYFKKNSPTCENIAHFIHKELSKSIQSKTKISVWETDSSCASFEK</sequence>
<organism evidence="5">
    <name type="scientific">marine sediment metagenome</name>
    <dbReference type="NCBI Taxonomy" id="412755"/>
    <lineage>
        <taxon>unclassified sequences</taxon>
        <taxon>metagenomes</taxon>
        <taxon>ecological metagenomes</taxon>
    </lineage>
</organism>
<evidence type="ECO:0000256" key="1">
    <source>
        <dbReference type="ARBA" id="ARBA00001947"/>
    </source>
</evidence>
<name>X0TF20_9ZZZZ</name>
<keyword evidence="3" id="KW-0862">Zinc</keyword>
<dbReference type="AlphaFoldDB" id="X0TF20"/>
<comment type="caution">
    <text evidence="5">The sequence shown here is derived from an EMBL/GenBank/DDBJ whole genome shotgun (WGS) entry which is preliminary data.</text>
</comment>
<keyword evidence="2" id="KW-0479">Metal-binding</keyword>
<dbReference type="EMBL" id="BARS01019013">
    <property type="protein sequence ID" value="GAF86762.1"/>
    <property type="molecule type" value="Genomic_DNA"/>
</dbReference>
<dbReference type="GO" id="GO:0016829">
    <property type="term" value="F:lyase activity"/>
    <property type="evidence" value="ECO:0007669"/>
    <property type="project" value="UniProtKB-KW"/>
</dbReference>
<gene>
    <name evidence="5" type="ORF">S01H1_30857</name>
</gene>
<dbReference type="Gene3D" id="3.30.479.10">
    <property type="entry name" value="6-pyruvoyl tetrahydropterin synthase/QueD"/>
    <property type="match status" value="1"/>
</dbReference>
<dbReference type="Pfam" id="PF01242">
    <property type="entry name" value="PTPS"/>
    <property type="match status" value="1"/>
</dbReference>
<evidence type="ECO:0000256" key="4">
    <source>
        <dbReference type="ARBA" id="ARBA00023239"/>
    </source>
</evidence>
<dbReference type="PANTHER" id="PTHR12589">
    <property type="entry name" value="PYRUVOYL TETRAHYDROBIOPTERIN SYNTHASE"/>
    <property type="match status" value="1"/>
</dbReference>
<dbReference type="InterPro" id="IPR038418">
    <property type="entry name" value="6-PTP_synth/QueD_sf"/>
</dbReference>
<evidence type="ECO:0008006" key="6">
    <source>
        <dbReference type="Google" id="ProtNLM"/>
    </source>
</evidence>
<evidence type="ECO:0000256" key="2">
    <source>
        <dbReference type="ARBA" id="ARBA00022723"/>
    </source>
</evidence>
<feature type="non-terminal residue" evidence="5">
    <location>
        <position position="1"/>
    </location>
</feature>
<keyword evidence="4" id="KW-0456">Lyase</keyword>
<comment type="cofactor">
    <cofactor evidence="1">
        <name>Zn(2+)</name>
        <dbReference type="ChEBI" id="CHEBI:29105"/>
    </cofactor>
</comment>
<accession>X0TF20</accession>
<evidence type="ECO:0000256" key="3">
    <source>
        <dbReference type="ARBA" id="ARBA00022833"/>
    </source>
</evidence>
<dbReference type="GO" id="GO:0046872">
    <property type="term" value="F:metal ion binding"/>
    <property type="evidence" value="ECO:0007669"/>
    <property type="project" value="UniProtKB-KW"/>
</dbReference>
<dbReference type="SUPFAM" id="SSF55620">
    <property type="entry name" value="Tetrahydrobiopterin biosynthesis enzymes-like"/>
    <property type="match status" value="1"/>
</dbReference>
<dbReference type="PANTHER" id="PTHR12589:SF7">
    <property type="entry name" value="6-PYRUVOYL TETRAHYDROBIOPTERIN SYNTHASE"/>
    <property type="match status" value="1"/>
</dbReference>
<proteinExistence type="predicted"/>
<reference evidence="5" key="1">
    <citation type="journal article" date="2014" name="Front. Microbiol.">
        <title>High frequency of phylogenetically diverse reductive dehalogenase-homologous genes in deep subseafloor sedimentary metagenomes.</title>
        <authorList>
            <person name="Kawai M."/>
            <person name="Futagami T."/>
            <person name="Toyoda A."/>
            <person name="Takaki Y."/>
            <person name="Nishi S."/>
            <person name="Hori S."/>
            <person name="Arai W."/>
            <person name="Tsubouchi T."/>
            <person name="Morono Y."/>
            <person name="Uchiyama I."/>
            <person name="Ito T."/>
            <person name="Fujiyama A."/>
            <person name="Inagaki F."/>
            <person name="Takami H."/>
        </authorList>
    </citation>
    <scope>NUCLEOTIDE SEQUENCE</scope>
    <source>
        <strain evidence="5">Expedition CK06-06</strain>
    </source>
</reference>
<evidence type="ECO:0000313" key="5">
    <source>
        <dbReference type="EMBL" id="GAF86762.1"/>
    </source>
</evidence>
<protein>
    <recommendedName>
        <fullName evidence="6">6-pyruvoyl tetrahydrobiopterin synthase</fullName>
    </recommendedName>
</protein>
<dbReference type="InterPro" id="IPR007115">
    <property type="entry name" value="6-PTP_synth/QueD"/>
</dbReference>